<keyword evidence="1" id="KW-0812">Transmembrane</keyword>
<name>A0A0F5JV24_9BURK</name>
<accession>A0A0F5JV24</accession>
<gene>
    <name evidence="2" type="ORF">WM40_24810</name>
</gene>
<evidence type="ECO:0000313" key="2">
    <source>
        <dbReference type="EMBL" id="KKB61157.1"/>
    </source>
</evidence>
<proteinExistence type="predicted"/>
<sequence length="131" mass="14708">MNKGTIWILSISLFFGFATGLIGWSYEHQQNAECQVRLESYLKDEREWSAALQAKEPAANVLEHVSGSALKRALADSSFAKGEWYPPICSSQPAWVFFDCRGVLVCICLFLGCHVAWLFGRAFNKAMRALK</sequence>
<organism evidence="2 3">
    <name type="scientific">Robbsia andropogonis</name>
    <dbReference type="NCBI Taxonomy" id="28092"/>
    <lineage>
        <taxon>Bacteria</taxon>
        <taxon>Pseudomonadati</taxon>
        <taxon>Pseudomonadota</taxon>
        <taxon>Betaproteobacteria</taxon>
        <taxon>Burkholderiales</taxon>
        <taxon>Burkholderiaceae</taxon>
        <taxon>Robbsia</taxon>
    </lineage>
</organism>
<feature type="transmembrane region" description="Helical" evidence="1">
    <location>
        <begin position="7"/>
        <end position="26"/>
    </location>
</feature>
<feature type="transmembrane region" description="Helical" evidence="1">
    <location>
        <begin position="102"/>
        <end position="123"/>
    </location>
</feature>
<evidence type="ECO:0000313" key="3">
    <source>
        <dbReference type="Proteomes" id="UP000033618"/>
    </source>
</evidence>
<dbReference type="AlphaFoldDB" id="A0A0F5JV24"/>
<keyword evidence="1" id="KW-0472">Membrane</keyword>
<dbReference type="EMBL" id="LAQU01000065">
    <property type="protein sequence ID" value="KKB61157.1"/>
    <property type="molecule type" value="Genomic_DNA"/>
</dbReference>
<dbReference type="Proteomes" id="UP000033618">
    <property type="component" value="Unassembled WGS sequence"/>
</dbReference>
<keyword evidence="1" id="KW-1133">Transmembrane helix</keyword>
<comment type="caution">
    <text evidence="2">The sequence shown here is derived from an EMBL/GenBank/DDBJ whole genome shotgun (WGS) entry which is preliminary data.</text>
</comment>
<evidence type="ECO:0000256" key="1">
    <source>
        <dbReference type="SAM" id="Phobius"/>
    </source>
</evidence>
<dbReference type="STRING" id="28092.WM40_24810"/>
<reference evidence="2 3" key="1">
    <citation type="submission" date="2015-03" db="EMBL/GenBank/DDBJ databases">
        <title>Draft Genome Sequence of Burkholderia andropogonis type strain ICMP2807, isolated from Sorghum bicolor.</title>
        <authorList>
            <person name="Lopes-Santos L."/>
            <person name="Castro D.B."/>
            <person name="Ottoboni L.M."/>
            <person name="Park D."/>
            <person name="Weirc B.S."/>
            <person name="Destefano S.A."/>
        </authorList>
    </citation>
    <scope>NUCLEOTIDE SEQUENCE [LARGE SCALE GENOMIC DNA]</scope>
    <source>
        <strain evidence="2 3">ICMP2807</strain>
    </source>
</reference>
<protein>
    <submittedName>
        <fullName evidence="2">Uncharacterized protein</fullName>
    </submittedName>
</protein>
<dbReference type="PATRIC" id="fig|28092.6.peg.5854"/>
<keyword evidence="3" id="KW-1185">Reference proteome</keyword>